<dbReference type="EMBL" id="MRDB01000227">
    <property type="protein sequence ID" value="RKL18586.1"/>
    <property type="molecule type" value="Genomic_DNA"/>
</dbReference>
<evidence type="ECO:0000313" key="1">
    <source>
        <dbReference type="EMBL" id="RKL18586.1"/>
    </source>
</evidence>
<dbReference type="Proteomes" id="UP000283569">
    <property type="component" value="Unassembled WGS sequence"/>
</dbReference>
<gene>
    <name evidence="1" type="ORF">BFJ72_g15224</name>
</gene>
<comment type="caution">
    <text evidence="1">The sequence shown here is derived from an EMBL/GenBank/DDBJ whole genome shotgun (WGS) entry which is preliminary data.</text>
</comment>
<sequence>MAMPTAVITGVEAIRQAGWTTQIPQRATVAVSMMQPVYSVDPYLVTFRPQHWVEATQGALVDSAAELPVLRPAWALADLLKAGAWGTFGLWPDDIDWDEVDPSDEADWELANAYFGLGMGSLHELAQPSR</sequence>
<reference evidence="1 2" key="1">
    <citation type="journal article" date="2018" name="Sci. Rep.">
        <title>Characterisation of pathogen-specific regions and novel effector candidates in Fusarium oxysporum f. sp. cepae.</title>
        <authorList>
            <person name="Armitage A.D."/>
            <person name="Taylor A."/>
            <person name="Sobczyk M.K."/>
            <person name="Baxter L."/>
            <person name="Greenfield B.P."/>
            <person name="Bates H.J."/>
            <person name="Wilson F."/>
            <person name="Jackson A.C."/>
            <person name="Ott S."/>
            <person name="Harrison R.J."/>
            <person name="Clarkson J.P."/>
        </authorList>
    </citation>
    <scope>NUCLEOTIDE SEQUENCE [LARGE SCALE GENOMIC DNA]</scope>
    <source>
        <strain evidence="1 2">Fp_A8</strain>
    </source>
</reference>
<organism evidence="1 2">
    <name type="scientific">Gibberella intermedia</name>
    <name type="common">Bulb rot disease fungus</name>
    <name type="synonym">Fusarium proliferatum</name>
    <dbReference type="NCBI Taxonomy" id="948311"/>
    <lineage>
        <taxon>Eukaryota</taxon>
        <taxon>Fungi</taxon>
        <taxon>Dikarya</taxon>
        <taxon>Ascomycota</taxon>
        <taxon>Pezizomycotina</taxon>
        <taxon>Sordariomycetes</taxon>
        <taxon>Hypocreomycetidae</taxon>
        <taxon>Hypocreales</taxon>
        <taxon>Nectriaceae</taxon>
        <taxon>Fusarium</taxon>
        <taxon>Fusarium fujikuroi species complex</taxon>
    </lineage>
</organism>
<name>A0A420RNG1_GIBIN</name>
<protein>
    <submittedName>
        <fullName evidence="1">Uncharacterized protein</fullName>
    </submittedName>
</protein>
<proteinExistence type="predicted"/>
<evidence type="ECO:0000313" key="2">
    <source>
        <dbReference type="Proteomes" id="UP000283569"/>
    </source>
</evidence>
<dbReference type="AlphaFoldDB" id="A0A420RNG1"/>
<accession>A0A420RNG1</accession>